<feature type="region of interest" description="Disordered" evidence="1">
    <location>
        <begin position="99"/>
        <end position="178"/>
    </location>
</feature>
<gene>
    <name evidence="2" type="ORF">CDD81_7817</name>
</gene>
<comment type="caution">
    <text evidence="2">The sequence shown here is derived from an EMBL/GenBank/DDBJ whole genome shotgun (WGS) entry which is preliminary data.</text>
</comment>
<protein>
    <submittedName>
        <fullName evidence="2">Uncharacterized protein</fullName>
    </submittedName>
</protein>
<reference evidence="2 3" key="1">
    <citation type="submission" date="2017-06" db="EMBL/GenBank/DDBJ databases">
        <title>Ant-infecting Ophiocordyceps genomes reveal a high diversity of potential behavioral manipulation genes and a possible major role for enterotoxins.</title>
        <authorList>
            <person name="De Bekker C."/>
            <person name="Evans H.C."/>
            <person name="Brachmann A."/>
            <person name="Hughes D.P."/>
        </authorList>
    </citation>
    <scope>NUCLEOTIDE SEQUENCE [LARGE SCALE GENOMIC DNA]</scope>
    <source>
        <strain evidence="2 3">Map64</strain>
    </source>
</reference>
<dbReference type="AlphaFoldDB" id="A0A2C5YGW1"/>
<evidence type="ECO:0000313" key="2">
    <source>
        <dbReference type="EMBL" id="PHH66224.1"/>
    </source>
</evidence>
<dbReference type="Proteomes" id="UP000226192">
    <property type="component" value="Unassembled WGS sequence"/>
</dbReference>
<accession>A0A2C5YGW1</accession>
<organism evidence="2 3">
    <name type="scientific">Ophiocordyceps australis</name>
    <dbReference type="NCBI Taxonomy" id="1399860"/>
    <lineage>
        <taxon>Eukaryota</taxon>
        <taxon>Fungi</taxon>
        <taxon>Dikarya</taxon>
        <taxon>Ascomycota</taxon>
        <taxon>Pezizomycotina</taxon>
        <taxon>Sordariomycetes</taxon>
        <taxon>Hypocreomycetidae</taxon>
        <taxon>Hypocreales</taxon>
        <taxon>Ophiocordycipitaceae</taxon>
        <taxon>Ophiocordyceps</taxon>
    </lineage>
</organism>
<sequence>MNSSLYRKQLILRFDKAKLSGQEMFMIFSLFSVIKNRDRVLKALKAMEEKHKEKTWYQKVKSFIPVRLGGQEDQEVLGGEHHLHETGLGPHVLDHVDGRGGSQVERTKDEGGALQEQRVRQVAPGPLLIGDPGAGEEGQRVPGGGDLGVDDLGSLDLGEDEEAESEPSRRDPGHEEAV</sequence>
<feature type="compositionally biased region" description="Gly residues" evidence="1">
    <location>
        <begin position="132"/>
        <end position="147"/>
    </location>
</feature>
<proteinExistence type="predicted"/>
<evidence type="ECO:0000313" key="3">
    <source>
        <dbReference type="Proteomes" id="UP000226192"/>
    </source>
</evidence>
<evidence type="ECO:0000256" key="1">
    <source>
        <dbReference type="SAM" id="MobiDB-lite"/>
    </source>
</evidence>
<keyword evidence="3" id="KW-1185">Reference proteome</keyword>
<feature type="compositionally biased region" description="Basic and acidic residues" evidence="1">
    <location>
        <begin position="166"/>
        <end position="178"/>
    </location>
</feature>
<name>A0A2C5YGW1_9HYPO</name>
<dbReference type="EMBL" id="NJET01000009">
    <property type="protein sequence ID" value="PHH66224.1"/>
    <property type="molecule type" value="Genomic_DNA"/>
</dbReference>